<dbReference type="Gene3D" id="3.40.250.10">
    <property type="entry name" value="Rhodanese-like domain"/>
    <property type="match status" value="1"/>
</dbReference>
<dbReference type="GO" id="GO:0016740">
    <property type="term" value="F:transferase activity"/>
    <property type="evidence" value="ECO:0007669"/>
    <property type="project" value="UniProtKB-KW"/>
</dbReference>
<organism evidence="2 3">
    <name type="scientific">Cyclobacterium qasimii</name>
    <dbReference type="NCBI Taxonomy" id="1350429"/>
    <lineage>
        <taxon>Bacteria</taxon>
        <taxon>Pseudomonadati</taxon>
        <taxon>Bacteroidota</taxon>
        <taxon>Cytophagia</taxon>
        <taxon>Cytophagales</taxon>
        <taxon>Cyclobacteriaceae</taxon>
        <taxon>Cyclobacterium</taxon>
    </lineage>
</organism>
<name>A0A512C639_9BACT</name>
<accession>A0A512C639</accession>
<dbReference type="PANTHER" id="PTHR43031">
    <property type="entry name" value="FAD-DEPENDENT OXIDOREDUCTASE"/>
    <property type="match status" value="1"/>
</dbReference>
<reference evidence="2 3" key="1">
    <citation type="submission" date="2019-07" db="EMBL/GenBank/DDBJ databases">
        <title>Whole genome shotgun sequence of Cyclobacterium qasimii NBRC 106168.</title>
        <authorList>
            <person name="Hosoyama A."/>
            <person name="Uohara A."/>
            <person name="Ohji S."/>
            <person name="Ichikawa N."/>
        </authorList>
    </citation>
    <scope>NUCLEOTIDE SEQUENCE [LARGE SCALE GENOMIC DNA]</scope>
    <source>
        <strain evidence="2 3">NBRC 106168</strain>
    </source>
</reference>
<feature type="domain" description="Rhodanese" evidence="1">
    <location>
        <begin position="21"/>
        <end position="105"/>
    </location>
</feature>
<sequence length="105" mass="11396">MINTIKKIFGFGPKVDFAELVKQGAIILDVRSKGEYQGGHIKGSTNIPVDTLSSNLGRFKDKNKSIITCCASGMRSASAKRILKANGYNEVHNGGAWNSLQNKIK</sequence>
<dbReference type="SMART" id="SM00450">
    <property type="entry name" value="RHOD"/>
    <property type="match status" value="1"/>
</dbReference>
<dbReference type="Pfam" id="PF00581">
    <property type="entry name" value="Rhodanese"/>
    <property type="match status" value="1"/>
</dbReference>
<dbReference type="SUPFAM" id="SSF52821">
    <property type="entry name" value="Rhodanese/Cell cycle control phosphatase"/>
    <property type="match status" value="1"/>
</dbReference>
<dbReference type="CDD" id="cd00158">
    <property type="entry name" value="RHOD"/>
    <property type="match status" value="1"/>
</dbReference>
<comment type="caution">
    <text evidence="2">The sequence shown here is derived from an EMBL/GenBank/DDBJ whole genome shotgun (WGS) entry which is preliminary data.</text>
</comment>
<dbReference type="Proteomes" id="UP000321301">
    <property type="component" value="Unassembled WGS sequence"/>
</dbReference>
<protein>
    <submittedName>
        <fullName evidence="2">Sulfurtransferase</fullName>
    </submittedName>
</protein>
<dbReference type="AlphaFoldDB" id="A0A512C639"/>
<dbReference type="EMBL" id="BJYV01000001">
    <property type="protein sequence ID" value="GEO19683.1"/>
    <property type="molecule type" value="Genomic_DNA"/>
</dbReference>
<keyword evidence="3" id="KW-1185">Reference proteome</keyword>
<dbReference type="InterPro" id="IPR001763">
    <property type="entry name" value="Rhodanese-like_dom"/>
</dbReference>
<proteinExistence type="predicted"/>
<keyword evidence="2" id="KW-0808">Transferase</keyword>
<evidence type="ECO:0000259" key="1">
    <source>
        <dbReference type="PROSITE" id="PS50206"/>
    </source>
</evidence>
<dbReference type="InterPro" id="IPR036873">
    <property type="entry name" value="Rhodanese-like_dom_sf"/>
</dbReference>
<dbReference type="RefSeq" id="WP_020889863.1">
    <property type="nucleotide sequence ID" value="NZ_BJYV01000001.1"/>
</dbReference>
<dbReference type="PANTHER" id="PTHR43031:SF1">
    <property type="entry name" value="PYRIDINE NUCLEOTIDE-DISULPHIDE OXIDOREDUCTASE"/>
    <property type="match status" value="1"/>
</dbReference>
<evidence type="ECO:0000313" key="3">
    <source>
        <dbReference type="Proteomes" id="UP000321301"/>
    </source>
</evidence>
<dbReference type="InterPro" id="IPR050229">
    <property type="entry name" value="GlpE_sulfurtransferase"/>
</dbReference>
<dbReference type="PROSITE" id="PS50206">
    <property type="entry name" value="RHODANESE_3"/>
    <property type="match status" value="1"/>
</dbReference>
<gene>
    <name evidence="2" type="ORF">CQA01_02170</name>
</gene>
<evidence type="ECO:0000313" key="2">
    <source>
        <dbReference type="EMBL" id="GEO19683.1"/>
    </source>
</evidence>